<protein>
    <submittedName>
        <fullName evidence="1">Uncharacterized protein</fullName>
    </submittedName>
</protein>
<gene>
    <name evidence="1" type="ORF">A3Q56_00523</name>
</gene>
<comment type="caution">
    <text evidence="1">The sequence shown here is derived from an EMBL/GenBank/DDBJ whole genome shotgun (WGS) entry which is preliminary data.</text>
</comment>
<sequence>MSNPNIYASTRTKERIFEDWAYRETIDGIQCIVSLIKNSVISISIQRMVDFVNST</sequence>
<dbReference type="Proteomes" id="UP000078046">
    <property type="component" value="Unassembled WGS sequence"/>
</dbReference>
<organism evidence="1 2">
    <name type="scientific">Intoshia linei</name>
    <dbReference type="NCBI Taxonomy" id="1819745"/>
    <lineage>
        <taxon>Eukaryota</taxon>
        <taxon>Metazoa</taxon>
        <taxon>Spiralia</taxon>
        <taxon>Lophotrochozoa</taxon>
        <taxon>Mesozoa</taxon>
        <taxon>Orthonectida</taxon>
        <taxon>Rhopaluridae</taxon>
        <taxon>Intoshia</taxon>
    </lineage>
</organism>
<dbReference type="AlphaFoldDB" id="A0A177BBI6"/>
<name>A0A177BBI6_9BILA</name>
<proteinExistence type="predicted"/>
<reference evidence="1 2" key="1">
    <citation type="submission" date="2016-04" db="EMBL/GenBank/DDBJ databases">
        <title>The genome of Intoshia linei affirms orthonectids as highly simplified spiralians.</title>
        <authorList>
            <person name="Mikhailov K.V."/>
            <person name="Slusarev G.S."/>
            <person name="Nikitin M.A."/>
            <person name="Logacheva M.D."/>
            <person name="Penin A."/>
            <person name="Aleoshin V."/>
            <person name="Panchin Y.V."/>
        </authorList>
    </citation>
    <scope>NUCLEOTIDE SEQUENCE [LARGE SCALE GENOMIC DNA]</scope>
    <source>
        <strain evidence="1">Intl2013</strain>
        <tissue evidence="1">Whole animal</tissue>
    </source>
</reference>
<evidence type="ECO:0000313" key="1">
    <source>
        <dbReference type="EMBL" id="OAF71687.1"/>
    </source>
</evidence>
<accession>A0A177BBI6</accession>
<dbReference type="EMBL" id="LWCA01000031">
    <property type="protein sequence ID" value="OAF71687.1"/>
    <property type="molecule type" value="Genomic_DNA"/>
</dbReference>
<keyword evidence="2" id="KW-1185">Reference proteome</keyword>
<evidence type="ECO:0000313" key="2">
    <source>
        <dbReference type="Proteomes" id="UP000078046"/>
    </source>
</evidence>